<evidence type="ECO:0000313" key="2">
    <source>
        <dbReference type="Proteomes" id="UP001223520"/>
    </source>
</evidence>
<dbReference type="RefSeq" id="WP_281482085.1">
    <property type="nucleotide sequence ID" value="NZ_CP124543.1"/>
</dbReference>
<dbReference type="AlphaFoldDB" id="A0AAJ6NQK7"/>
<protein>
    <submittedName>
        <fullName evidence="1">DUF4102 domain-containing protein</fullName>
    </submittedName>
</protein>
<dbReference type="Proteomes" id="UP001223520">
    <property type="component" value="Chromosome"/>
</dbReference>
<organism evidence="1 2">
    <name type="scientific">Halotia branconii CENA392</name>
    <dbReference type="NCBI Taxonomy" id="1539056"/>
    <lineage>
        <taxon>Bacteria</taxon>
        <taxon>Bacillati</taxon>
        <taxon>Cyanobacteriota</taxon>
        <taxon>Cyanophyceae</taxon>
        <taxon>Nostocales</taxon>
        <taxon>Nodulariaceae</taxon>
        <taxon>Halotia</taxon>
    </lineage>
</organism>
<sequence length="134" mass="15747">MTEQLTLFNFPATQTIRPLIDPYWDEITKQPDNYVGAQVSHTTPVESLVGAQVSQGTKKSAPQHDTQWVERYWVERSQNKYWYYRYCWMEGRKKQRVYIGAVHSLKAQHKKQLVEDAIADGQSPIEIKQLLRSY</sequence>
<accession>A0AAJ6NQK7</accession>
<dbReference type="KEGG" id="hbq:QI031_23860"/>
<keyword evidence="2" id="KW-1185">Reference proteome</keyword>
<dbReference type="EMBL" id="CP124543">
    <property type="protein sequence ID" value="WGV24772.1"/>
    <property type="molecule type" value="Genomic_DNA"/>
</dbReference>
<name>A0AAJ6NQK7_9CYAN</name>
<proteinExistence type="predicted"/>
<reference evidence="1 2" key="1">
    <citation type="journal article" date="2023" name="Limnol Oceanogr Lett">
        <title>Environmental adaptations by the intertidal Antarctic cyanobacterium Halotia branconii CENA392 as revealed using long-read genome sequencing.</title>
        <authorList>
            <person name="Dextro R.B."/>
            <person name="Delbaje E."/>
            <person name="Freitas P.N.N."/>
            <person name="Geraldes V."/>
            <person name="Pinto E."/>
            <person name="Long P.F."/>
            <person name="Fiore M.F."/>
        </authorList>
    </citation>
    <scope>NUCLEOTIDE SEQUENCE [LARGE SCALE GENOMIC DNA]</scope>
    <source>
        <strain evidence="1 2">CENA392</strain>
    </source>
</reference>
<gene>
    <name evidence="1" type="ORF">QI031_23860</name>
</gene>
<evidence type="ECO:0000313" key="1">
    <source>
        <dbReference type="EMBL" id="WGV24772.1"/>
    </source>
</evidence>